<dbReference type="InterPro" id="IPR006379">
    <property type="entry name" value="HAD-SF_hydro_IIB"/>
</dbReference>
<dbReference type="Proteomes" id="UP000589620">
    <property type="component" value="Unassembled WGS sequence"/>
</dbReference>
<reference evidence="1 2" key="1">
    <citation type="submission" date="2020-07" db="EMBL/GenBank/DDBJ databases">
        <title>Sequencing the genomes of 1000 actinobacteria strains.</title>
        <authorList>
            <person name="Klenk H.-P."/>
        </authorList>
    </citation>
    <scope>NUCLEOTIDE SEQUENCE [LARGE SCALE GENOMIC DNA]</scope>
    <source>
        <strain evidence="1 2">DSM 23871</strain>
    </source>
</reference>
<dbReference type="Gene3D" id="3.40.50.1000">
    <property type="entry name" value="HAD superfamily/HAD-like"/>
    <property type="match status" value="1"/>
</dbReference>
<keyword evidence="2" id="KW-1185">Reference proteome</keyword>
<dbReference type="Gene3D" id="3.30.1240.10">
    <property type="match status" value="1"/>
</dbReference>
<dbReference type="Pfam" id="PF08282">
    <property type="entry name" value="Hydrolase_3"/>
    <property type="match status" value="1"/>
</dbReference>
<name>A0A852T2U7_9MICO</name>
<dbReference type="PANTHER" id="PTHR10000">
    <property type="entry name" value="PHOSPHOSERINE PHOSPHATASE"/>
    <property type="match status" value="1"/>
</dbReference>
<dbReference type="GO" id="GO:0016791">
    <property type="term" value="F:phosphatase activity"/>
    <property type="evidence" value="ECO:0007669"/>
    <property type="project" value="UniProtKB-ARBA"/>
</dbReference>
<organism evidence="1 2">
    <name type="scientific">Leifsonia soli</name>
    <dbReference type="NCBI Taxonomy" id="582665"/>
    <lineage>
        <taxon>Bacteria</taxon>
        <taxon>Bacillati</taxon>
        <taxon>Actinomycetota</taxon>
        <taxon>Actinomycetes</taxon>
        <taxon>Micrococcales</taxon>
        <taxon>Microbacteriaceae</taxon>
        <taxon>Leifsonia</taxon>
    </lineage>
</organism>
<dbReference type="NCBIfam" id="TIGR01484">
    <property type="entry name" value="HAD-SF-IIB"/>
    <property type="match status" value="1"/>
</dbReference>
<dbReference type="RefSeq" id="WP_179457179.1">
    <property type="nucleotide sequence ID" value="NZ_BAAAPX010000001.1"/>
</dbReference>
<dbReference type="EMBL" id="JACCBJ010000001">
    <property type="protein sequence ID" value="NYD75162.1"/>
    <property type="molecule type" value="Genomic_DNA"/>
</dbReference>
<proteinExistence type="predicted"/>
<dbReference type="GO" id="GO:0000287">
    <property type="term" value="F:magnesium ion binding"/>
    <property type="evidence" value="ECO:0007669"/>
    <property type="project" value="TreeGrafter"/>
</dbReference>
<protein>
    <submittedName>
        <fullName evidence="1">HAD superfamily hydrolase (TIGR01484 family)</fullName>
    </submittedName>
</protein>
<dbReference type="SUPFAM" id="SSF56784">
    <property type="entry name" value="HAD-like"/>
    <property type="match status" value="1"/>
</dbReference>
<dbReference type="GO" id="GO:0005829">
    <property type="term" value="C:cytosol"/>
    <property type="evidence" value="ECO:0007669"/>
    <property type="project" value="TreeGrafter"/>
</dbReference>
<evidence type="ECO:0000313" key="1">
    <source>
        <dbReference type="EMBL" id="NYD75162.1"/>
    </source>
</evidence>
<dbReference type="InterPro" id="IPR036412">
    <property type="entry name" value="HAD-like_sf"/>
</dbReference>
<dbReference type="PANTHER" id="PTHR10000:SF8">
    <property type="entry name" value="HAD SUPERFAMILY HYDROLASE-LIKE, TYPE 3"/>
    <property type="match status" value="1"/>
</dbReference>
<evidence type="ECO:0000313" key="2">
    <source>
        <dbReference type="Proteomes" id="UP000589620"/>
    </source>
</evidence>
<comment type="caution">
    <text evidence="1">The sequence shown here is derived from an EMBL/GenBank/DDBJ whole genome shotgun (WGS) entry which is preliminary data.</text>
</comment>
<gene>
    <name evidence="1" type="ORF">BJ963_002681</name>
</gene>
<sequence length="267" mass="29260">MSDDSRLLIALDVDGTLIHEDETVGDAVRAAVARVRDAGHEVMLATGRSWETARPIHEEFGLTSEFVVCANGALTMKRDDTVEGGYRREFIEVFDPTEVLETIRPHLPSGSFMVEGPTGFRRYTEGMTDWELVNAEQVPFEELLQHPATRVVVVSPEHDTEEFLSIVDRMGLQRVSYAIGWTAWLDISPDGVSKATAMERVRHALDIPRSRVVAVGDGRNDIELLTWAAAEGLGVAMGQAPDEVKAVASRSTAPVIEDGLAHVLDAL</sequence>
<dbReference type="InterPro" id="IPR023214">
    <property type="entry name" value="HAD_sf"/>
</dbReference>
<accession>A0A852T2U7</accession>
<dbReference type="AlphaFoldDB" id="A0A852T2U7"/>
<keyword evidence="1" id="KW-0378">Hydrolase</keyword>